<accession>A0AA96LCJ6</accession>
<feature type="transmembrane region" description="Helical" evidence="7">
    <location>
        <begin position="185"/>
        <end position="207"/>
    </location>
</feature>
<dbReference type="RefSeq" id="WP_315605003.1">
    <property type="nucleotide sequence ID" value="NZ_CP130318.1"/>
</dbReference>
<evidence type="ECO:0000259" key="8">
    <source>
        <dbReference type="PROSITE" id="PS50928"/>
    </source>
</evidence>
<evidence type="ECO:0000256" key="6">
    <source>
        <dbReference type="ARBA" id="ARBA00023136"/>
    </source>
</evidence>
<dbReference type="AlphaFoldDB" id="A0AA96LCJ6"/>
<evidence type="ECO:0000256" key="2">
    <source>
        <dbReference type="ARBA" id="ARBA00022448"/>
    </source>
</evidence>
<evidence type="ECO:0000313" key="10">
    <source>
        <dbReference type="Proteomes" id="UP001305702"/>
    </source>
</evidence>
<keyword evidence="5 7" id="KW-1133">Transmembrane helix</keyword>
<dbReference type="CDD" id="cd06261">
    <property type="entry name" value="TM_PBP2"/>
    <property type="match status" value="1"/>
</dbReference>
<keyword evidence="3" id="KW-1003">Cell membrane</keyword>
<dbReference type="InterPro" id="IPR000515">
    <property type="entry name" value="MetI-like"/>
</dbReference>
<comment type="subcellular location">
    <subcellularLocation>
        <location evidence="1">Cell membrane</location>
        <topology evidence="1">Multi-pass membrane protein</topology>
    </subcellularLocation>
</comment>
<dbReference type="PANTHER" id="PTHR43744:SF9">
    <property type="entry name" value="POLYGALACTURONAN_RHAMNOGALACTURONAN TRANSPORT SYSTEM PERMEASE PROTEIN YTCP"/>
    <property type="match status" value="1"/>
</dbReference>
<name>A0AA96LCJ6_9BACL</name>
<evidence type="ECO:0000256" key="5">
    <source>
        <dbReference type="ARBA" id="ARBA00022989"/>
    </source>
</evidence>
<dbReference type="PANTHER" id="PTHR43744">
    <property type="entry name" value="ABC TRANSPORTER PERMEASE PROTEIN MG189-RELATED-RELATED"/>
    <property type="match status" value="1"/>
</dbReference>
<evidence type="ECO:0000256" key="4">
    <source>
        <dbReference type="ARBA" id="ARBA00022692"/>
    </source>
</evidence>
<feature type="transmembrane region" description="Helical" evidence="7">
    <location>
        <begin position="12"/>
        <end position="38"/>
    </location>
</feature>
<feature type="transmembrane region" description="Helical" evidence="7">
    <location>
        <begin position="143"/>
        <end position="164"/>
    </location>
</feature>
<dbReference type="GO" id="GO:0055085">
    <property type="term" value="P:transmembrane transport"/>
    <property type="evidence" value="ECO:0007669"/>
    <property type="project" value="InterPro"/>
</dbReference>
<organism evidence="9 10">
    <name type="scientific">Paenibacillus aurantius</name>
    <dbReference type="NCBI Taxonomy" id="2918900"/>
    <lineage>
        <taxon>Bacteria</taxon>
        <taxon>Bacillati</taxon>
        <taxon>Bacillota</taxon>
        <taxon>Bacilli</taxon>
        <taxon>Bacillales</taxon>
        <taxon>Paenibacillaceae</taxon>
        <taxon>Paenibacillus</taxon>
    </lineage>
</organism>
<sequence length="291" mass="32988">MVSIRATRSRYTLLDWVLVLILGLVGVVTLYPVIYIVAISFSDTAYIVQNKVFLWPKGFTLEAYQKIFNDPKIPRAYLNTIIYTTLGTGINLLMTAVAAYPLSRPNFFGRKYFMIAIVLTMFLNGGIIPTYLIVQKLHMIDSIWAIVIPNAIWTMELLILKSFYENMSGSLRESALIDGASEYRILFSIILPLSKPALASIGLFYFMGHWNSFFIPMIYLNDTKLYPLQVVLRDMLFFDSTQQNSLVDQSAITPQAMKNATIFVSMVPVLLVYPFAQKYFAKGIMLGSEKG</sequence>
<protein>
    <submittedName>
        <fullName evidence="9">Carbohydrate ABC transporter permease</fullName>
    </submittedName>
</protein>
<dbReference type="Proteomes" id="UP001305702">
    <property type="component" value="Chromosome"/>
</dbReference>
<feature type="domain" description="ABC transmembrane type-1" evidence="8">
    <location>
        <begin position="77"/>
        <end position="276"/>
    </location>
</feature>
<dbReference type="Gene3D" id="1.10.3720.10">
    <property type="entry name" value="MetI-like"/>
    <property type="match status" value="1"/>
</dbReference>
<evidence type="ECO:0000256" key="3">
    <source>
        <dbReference type="ARBA" id="ARBA00022475"/>
    </source>
</evidence>
<keyword evidence="6 7" id="KW-0472">Membrane</keyword>
<dbReference type="PROSITE" id="PS50928">
    <property type="entry name" value="ABC_TM1"/>
    <property type="match status" value="1"/>
</dbReference>
<keyword evidence="10" id="KW-1185">Reference proteome</keyword>
<proteinExistence type="predicted"/>
<dbReference type="SUPFAM" id="SSF161098">
    <property type="entry name" value="MetI-like"/>
    <property type="match status" value="1"/>
</dbReference>
<keyword evidence="4 7" id="KW-0812">Transmembrane</keyword>
<feature type="transmembrane region" description="Helical" evidence="7">
    <location>
        <begin position="112"/>
        <end position="131"/>
    </location>
</feature>
<feature type="transmembrane region" description="Helical" evidence="7">
    <location>
        <begin position="81"/>
        <end position="100"/>
    </location>
</feature>
<evidence type="ECO:0000256" key="1">
    <source>
        <dbReference type="ARBA" id="ARBA00004651"/>
    </source>
</evidence>
<dbReference type="KEGG" id="paun:MJA45_27115"/>
<evidence type="ECO:0000313" key="9">
    <source>
        <dbReference type="EMBL" id="WNQ11227.1"/>
    </source>
</evidence>
<dbReference type="GO" id="GO:0005886">
    <property type="term" value="C:plasma membrane"/>
    <property type="evidence" value="ECO:0007669"/>
    <property type="project" value="UniProtKB-SubCell"/>
</dbReference>
<dbReference type="EMBL" id="CP130318">
    <property type="protein sequence ID" value="WNQ11227.1"/>
    <property type="molecule type" value="Genomic_DNA"/>
</dbReference>
<reference evidence="9 10" key="1">
    <citation type="submission" date="2022-02" db="EMBL/GenBank/DDBJ databases">
        <title>Paenibacillus sp. MBLB1776 Whole Genome Shotgun Sequencing.</title>
        <authorList>
            <person name="Hwang C.Y."/>
            <person name="Cho E.-S."/>
            <person name="Seo M.-J."/>
        </authorList>
    </citation>
    <scope>NUCLEOTIDE SEQUENCE [LARGE SCALE GENOMIC DNA]</scope>
    <source>
        <strain evidence="9 10">MBLB1776</strain>
    </source>
</reference>
<gene>
    <name evidence="9" type="ORF">MJA45_27115</name>
</gene>
<keyword evidence="2" id="KW-0813">Transport</keyword>
<evidence type="ECO:0000256" key="7">
    <source>
        <dbReference type="SAM" id="Phobius"/>
    </source>
</evidence>
<feature type="transmembrane region" description="Helical" evidence="7">
    <location>
        <begin position="256"/>
        <end position="276"/>
    </location>
</feature>
<dbReference type="InterPro" id="IPR035906">
    <property type="entry name" value="MetI-like_sf"/>
</dbReference>